<dbReference type="GO" id="GO:0016881">
    <property type="term" value="F:acid-amino acid ligase activity"/>
    <property type="evidence" value="ECO:0007669"/>
    <property type="project" value="UniProtKB-ARBA"/>
</dbReference>
<evidence type="ECO:0000259" key="3">
    <source>
        <dbReference type="Pfam" id="PF06276"/>
    </source>
</evidence>
<dbReference type="InterPro" id="IPR037455">
    <property type="entry name" value="LucA/IucC-like"/>
</dbReference>
<name>A0A072MZQ4_9GAMM</name>
<evidence type="ECO:0000313" key="4">
    <source>
        <dbReference type="EMBL" id="KEF30153.1"/>
    </source>
</evidence>
<dbReference type="PATRIC" id="fig|1137280.3.peg.3145"/>
<evidence type="ECO:0000259" key="2">
    <source>
        <dbReference type="Pfam" id="PF04183"/>
    </source>
</evidence>
<organism evidence="4 5">
    <name type="scientific">Marinobacter nitratireducens</name>
    <dbReference type="NCBI Taxonomy" id="1137280"/>
    <lineage>
        <taxon>Bacteria</taxon>
        <taxon>Pseudomonadati</taxon>
        <taxon>Pseudomonadota</taxon>
        <taxon>Gammaproteobacteria</taxon>
        <taxon>Pseudomonadales</taxon>
        <taxon>Marinobacteraceae</taxon>
        <taxon>Marinobacter</taxon>
    </lineage>
</organism>
<comment type="caution">
    <text evidence="4">The sequence shown here is derived from an EMBL/GenBank/DDBJ whole genome shotgun (WGS) entry which is preliminary data.</text>
</comment>
<dbReference type="AlphaFoldDB" id="A0A072MZQ4"/>
<dbReference type="PANTHER" id="PTHR34384:SF5">
    <property type="entry name" value="L-2,3-DIAMINOPROPANOATE--CITRATE LIGASE"/>
    <property type="match status" value="1"/>
</dbReference>
<dbReference type="EMBL" id="ANIE01000009">
    <property type="protein sequence ID" value="KEF30153.1"/>
    <property type="molecule type" value="Genomic_DNA"/>
</dbReference>
<evidence type="ECO:0000256" key="1">
    <source>
        <dbReference type="ARBA" id="ARBA00007832"/>
    </source>
</evidence>
<protein>
    <submittedName>
        <fullName evidence="4">Vibrioferrin amide bond forming protein PvsB</fullName>
    </submittedName>
</protein>
<evidence type="ECO:0000313" key="5">
    <source>
        <dbReference type="Proteomes" id="UP000035057"/>
    </source>
</evidence>
<keyword evidence="5" id="KW-1185">Reference proteome</keyword>
<dbReference type="Proteomes" id="UP000035057">
    <property type="component" value="Unassembled WGS sequence"/>
</dbReference>
<feature type="domain" description="Aerobactin siderophore biosynthesis IucA/IucC-like C-terminal" evidence="3">
    <location>
        <begin position="414"/>
        <end position="571"/>
    </location>
</feature>
<dbReference type="Pfam" id="PF04183">
    <property type="entry name" value="IucA_IucC"/>
    <property type="match status" value="1"/>
</dbReference>
<reference evidence="4 5" key="1">
    <citation type="submission" date="2012-12" db="EMBL/GenBank/DDBJ databases">
        <title>Genome assembly of Marinobacter sp. AK21.</title>
        <authorList>
            <person name="Khatri I."/>
            <person name="Kumar R."/>
            <person name="Vaidya B."/>
            <person name="Subramanian S."/>
            <person name="Pinnaka A."/>
        </authorList>
    </citation>
    <scope>NUCLEOTIDE SEQUENCE [LARGE SCALE GENOMIC DNA]</scope>
    <source>
        <strain evidence="4 5">AK21</strain>
    </source>
</reference>
<feature type="domain" description="Aerobactin siderophore biosynthesis IucA/IucC N-terminal" evidence="2">
    <location>
        <begin position="172"/>
        <end position="391"/>
    </location>
</feature>
<dbReference type="InterPro" id="IPR022770">
    <property type="entry name" value="IucA/IucC-like_C"/>
</dbReference>
<dbReference type="InterPro" id="IPR007310">
    <property type="entry name" value="Aerobactin_biosyn_IucA/IucC_N"/>
</dbReference>
<gene>
    <name evidence="4" type="ORF">D777_03329</name>
</gene>
<comment type="similarity">
    <text evidence="1">Belongs to the IucA/IucC family.</text>
</comment>
<proteinExistence type="inferred from homology"/>
<dbReference type="Gene3D" id="1.10.510.40">
    <property type="match status" value="1"/>
</dbReference>
<dbReference type="Pfam" id="PF06276">
    <property type="entry name" value="FhuF"/>
    <property type="match status" value="1"/>
</dbReference>
<accession>A0A072MZQ4</accession>
<dbReference type="STRING" id="1137280.D777_03329"/>
<dbReference type="PANTHER" id="PTHR34384">
    <property type="entry name" value="L-2,3-DIAMINOPROPANOATE--CITRATE LIGASE"/>
    <property type="match status" value="1"/>
</dbReference>
<sequence>MGDQLMKKDSMQTSTQTGHYLTQRLINALIREDVAGCQSGSRAVSSDRVPGCPEQPATWLRWELARGTLWLPVREAVFMQTWQWSGDPLLWQPADQPGNLSAMVHYGEILRCLASNEQDNREHGLDVYIDECRTAEAHHDLCHVEQSRWFNEIRRQGQSWKDLTRPSERLLHFERLAAFLDHPFYPSARAKSGFDETALVAYAPEFAPRFRLRWLAVPTSEVTALGRLPACWPAFSDVGLDNRLAADHHLLPVHPHLWDTALGDYLADAGIGNAALRAPEPALWVQPTLSVRTLQLEADPQVHVKLPLTIRTLGNRNIRTVKPSTLYDGHTVQQILEQIASKDPVLEGAFTVTDESTGLHVGDKPWLGCIVRRYPGVSGQRQIVPVASLLADSPDGRCVIQLMADEFSGGNLAEWVRQYVALTLRVHLRLWLLYGVALESNQQNSMVLLTPGRPMQLLFKDNDAPRLWPDRLCGQVPSVTSNVAQLRDQRILVNDETPLAQMFTTITLQLNLAVILEGLAERQLGSRSFWYELLREEVTHGLEQLDRKGVNTRPAREVLLEDSQLYTKYLLRAGSLESKSRTGATDINKFYGKLAPNFLRNGL</sequence>
<dbReference type="GO" id="GO:0019290">
    <property type="term" value="P:siderophore biosynthetic process"/>
    <property type="evidence" value="ECO:0007669"/>
    <property type="project" value="InterPro"/>
</dbReference>